<dbReference type="AlphaFoldDB" id="A0A7R9BX88"/>
<dbReference type="Proteomes" id="UP000678499">
    <property type="component" value="Unassembled WGS sequence"/>
</dbReference>
<proteinExistence type="predicted"/>
<dbReference type="EMBL" id="OA885189">
    <property type="protein sequence ID" value="CAD7281761.1"/>
    <property type="molecule type" value="Genomic_DNA"/>
</dbReference>
<dbReference type="EMBL" id="CAJPEX010003152">
    <property type="protein sequence ID" value="CAG0921913.1"/>
    <property type="molecule type" value="Genomic_DNA"/>
</dbReference>
<reference evidence="1" key="1">
    <citation type="submission" date="2020-11" db="EMBL/GenBank/DDBJ databases">
        <authorList>
            <person name="Tran Van P."/>
        </authorList>
    </citation>
    <scope>NUCLEOTIDE SEQUENCE</scope>
</reference>
<feature type="non-terminal residue" evidence="1">
    <location>
        <position position="487"/>
    </location>
</feature>
<evidence type="ECO:0000313" key="2">
    <source>
        <dbReference type="Proteomes" id="UP000678499"/>
    </source>
</evidence>
<sequence>MSSISDIGDKARVGVTTVPHLLFLKVSKIQEGGAVGNLDSYSDLNLACIFSNSRLWIFRTFSTCFCKSGSCSKQACTPTSELQFLVLHFSQPRNKLANPALIDFILLVPFHGRYLRCIQSLLKVLDTSLKDADLRSFGSAAATNARVEFSVGDSDTYLKNDKVEACYGFLFTKTGVAQTPPGKSFNNDCGFPAFSSELHRSIVTILADISSMYAFFRSISRLKADNSSSFVASKALVNGKAFNWSFMAATAMSFASIDALWVSLSSCRALHRSTADFKSALALSYTSVSCSYGSRNGRGFVAEFVFQLVSRLLFEQQVLLQRNNLSVEIVSFGRQGLELLAQHGDFRAFRRAFGFVQCVVFLSKSFQLGFESRFGFIHESEFGSEKKHGVCMYQFLFLHFLGQLLALFLHADFAFELARQSGFRSIHNLQLSPEVRNRGFLVGVWAGFRDRINPVEFGSDVFEVRFGSARVLSSLGNVGSQVGDLAV</sequence>
<name>A0A7R9BX88_9CRUS</name>
<evidence type="ECO:0000313" key="1">
    <source>
        <dbReference type="EMBL" id="CAD7281761.1"/>
    </source>
</evidence>
<gene>
    <name evidence="1" type="ORF">NMOB1V02_LOCUS9397</name>
</gene>
<keyword evidence="2" id="KW-1185">Reference proteome</keyword>
<protein>
    <submittedName>
        <fullName evidence="1">Uncharacterized protein</fullName>
    </submittedName>
</protein>
<accession>A0A7R9BX88</accession>
<organism evidence="1">
    <name type="scientific">Notodromas monacha</name>
    <dbReference type="NCBI Taxonomy" id="399045"/>
    <lineage>
        <taxon>Eukaryota</taxon>
        <taxon>Metazoa</taxon>
        <taxon>Ecdysozoa</taxon>
        <taxon>Arthropoda</taxon>
        <taxon>Crustacea</taxon>
        <taxon>Oligostraca</taxon>
        <taxon>Ostracoda</taxon>
        <taxon>Podocopa</taxon>
        <taxon>Podocopida</taxon>
        <taxon>Cypridocopina</taxon>
        <taxon>Cypridoidea</taxon>
        <taxon>Cyprididae</taxon>
        <taxon>Notodromas</taxon>
    </lineage>
</organism>